<protein>
    <submittedName>
        <fullName evidence="1">Uncharacterized protein</fullName>
    </submittedName>
</protein>
<comment type="caution">
    <text evidence="1">The sequence shown here is derived from an EMBL/GenBank/DDBJ whole genome shotgun (WGS) entry which is preliminary data.</text>
</comment>
<sequence>MKNIRMENAEYTKNFSDSIQVVLEHHFPRSEDVIVEKQVKINMIFLVITLEVETDMDDMNLHKSPGPDGLTLGVNRELFFLNSAWFTELFNDYTRRGVFPDY</sequence>
<keyword evidence="2" id="KW-1185">Reference proteome</keyword>
<evidence type="ECO:0000313" key="1">
    <source>
        <dbReference type="EMBL" id="GBM90276.1"/>
    </source>
</evidence>
<gene>
    <name evidence="1" type="ORF">AVEN_189060_1</name>
</gene>
<organism evidence="1 2">
    <name type="scientific">Araneus ventricosus</name>
    <name type="common">Orbweaver spider</name>
    <name type="synonym">Epeira ventricosa</name>
    <dbReference type="NCBI Taxonomy" id="182803"/>
    <lineage>
        <taxon>Eukaryota</taxon>
        <taxon>Metazoa</taxon>
        <taxon>Ecdysozoa</taxon>
        <taxon>Arthropoda</taxon>
        <taxon>Chelicerata</taxon>
        <taxon>Arachnida</taxon>
        <taxon>Araneae</taxon>
        <taxon>Araneomorphae</taxon>
        <taxon>Entelegynae</taxon>
        <taxon>Araneoidea</taxon>
        <taxon>Araneidae</taxon>
        <taxon>Araneus</taxon>
    </lineage>
</organism>
<dbReference type="Proteomes" id="UP000499080">
    <property type="component" value="Unassembled WGS sequence"/>
</dbReference>
<name>A0A4Y2JMA8_ARAVE</name>
<dbReference type="AlphaFoldDB" id="A0A4Y2JMA8"/>
<proteinExistence type="predicted"/>
<accession>A0A4Y2JMA8</accession>
<dbReference type="EMBL" id="BGPR01003606">
    <property type="protein sequence ID" value="GBM90276.1"/>
    <property type="molecule type" value="Genomic_DNA"/>
</dbReference>
<reference evidence="1 2" key="1">
    <citation type="journal article" date="2019" name="Sci. Rep.">
        <title>Orb-weaving spider Araneus ventricosus genome elucidates the spidroin gene catalogue.</title>
        <authorList>
            <person name="Kono N."/>
            <person name="Nakamura H."/>
            <person name="Ohtoshi R."/>
            <person name="Moran D.A.P."/>
            <person name="Shinohara A."/>
            <person name="Yoshida Y."/>
            <person name="Fujiwara M."/>
            <person name="Mori M."/>
            <person name="Tomita M."/>
            <person name="Arakawa K."/>
        </authorList>
    </citation>
    <scope>NUCLEOTIDE SEQUENCE [LARGE SCALE GENOMIC DNA]</scope>
</reference>
<evidence type="ECO:0000313" key="2">
    <source>
        <dbReference type="Proteomes" id="UP000499080"/>
    </source>
</evidence>